<feature type="region of interest" description="Disordered" evidence="1">
    <location>
        <begin position="17"/>
        <end position="39"/>
    </location>
</feature>
<accession>A0A8B8ZU63</accession>
<feature type="region of interest" description="Disordered" evidence="1">
    <location>
        <begin position="553"/>
        <end position="584"/>
    </location>
</feature>
<proteinExistence type="predicted"/>
<organism evidence="2 3">
    <name type="scientific">Phoenix dactylifera</name>
    <name type="common">Date palm</name>
    <dbReference type="NCBI Taxonomy" id="42345"/>
    <lineage>
        <taxon>Eukaryota</taxon>
        <taxon>Viridiplantae</taxon>
        <taxon>Streptophyta</taxon>
        <taxon>Embryophyta</taxon>
        <taxon>Tracheophyta</taxon>
        <taxon>Spermatophyta</taxon>
        <taxon>Magnoliopsida</taxon>
        <taxon>Liliopsida</taxon>
        <taxon>Arecaceae</taxon>
        <taxon>Coryphoideae</taxon>
        <taxon>Phoeniceae</taxon>
        <taxon>Phoenix</taxon>
    </lineage>
</organism>
<gene>
    <name evidence="3" type="primary">LOC120108302</name>
</gene>
<keyword evidence="2" id="KW-1185">Reference proteome</keyword>
<protein>
    <submittedName>
        <fullName evidence="3">Uncharacterized protein LOC120108302</fullName>
    </submittedName>
</protein>
<evidence type="ECO:0000313" key="2">
    <source>
        <dbReference type="Proteomes" id="UP000228380"/>
    </source>
</evidence>
<evidence type="ECO:0000256" key="1">
    <source>
        <dbReference type="SAM" id="MobiDB-lite"/>
    </source>
</evidence>
<dbReference type="GeneID" id="120108302"/>
<feature type="compositionally biased region" description="Polar residues" evidence="1">
    <location>
        <begin position="600"/>
        <end position="621"/>
    </location>
</feature>
<dbReference type="AlphaFoldDB" id="A0A8B8ZU63"/>
<reference evidence="3" key="1">
    <citation type="submission" date="2025-08" db="UniProtKB">
        <authorList>
            <consortium name="RefSeq"/>
        </authorList>
    </citation>
    <scope>IDENTIFICATION</scope>
    <source>
        <tissue evidence="3">Young leaves</tissue>
    </source>
</reference>
<dbReference type="RefSeq" id="XP_038977816.1">
    <property type="nucleotide sequence ID" value="XM_039121888.1"/>
</dbReference>
<feature type="compositionally biased region" description="Polar residues" evidence="1">
    <location>
        <begin position="562"/>
        <end position="584"/>
    </location>
</feature>
<name>A0A8B8ZU63_PHODC</name>
<dbReference type="OrthoDB" id="1926238at2759"/>
<feature type="region of interest" description="Disordered" evidence="1">
    <location>
        <begin position="599"/>
        <end position="628"/>
    </location>
</feature>
<sequence length="628" mass="69026">MPGNEFTEEVHYFVKEDNASQHHPSEIGNGSWPNFNSNSRAGIQSQSVIPLNVNSRNSTVQSIDSDRANIRLTSQLSFGVNITQINPIPDFGNSQPGNQQLDLKGFMHGSQDIQTRPNQAEFVEDNSFSDRHNTAFRGVATFSAQQGNAPLHSSGLIRNSETPEVAQAPVNFDFCNSQQQLIRSRHLGTSQPHLRQQLGFNNMQLWQQQLMYKQLQELQRQQQLQQLDQGERQQNPLSQLSAAAKPAATNQFPALANEMPVNDASNYVWSNNFVGGESKMPSNSQMFVAGNMNWIQPSGSPAMQNLTNGRMFPNDQGQAMQTMGFVPQKLDQSLYGMPVSSSRAQMNQYSQFQGMPSDSTDVMTKAGGIQAEKVSIHSDPLNSFQSSRGIPEQACLQDNISISTHSFQEKRLFGNASVQRVSSGAASGNLQQMNHLQRGVQLQNFQGTQEQADLSGNLQEKPAQVGLSSDEASLDPTEQKLLFGTDDDDNWGFSFGRNVNSCTGGYLHGNSSDNDYIGAFSSVQSGSWSALMQEAVQVSSSEKGLQEEWSGLSFHKTESSTRNHSTVSNDNGKPQVTWDDNNLQSAPYLSSRPLPLFNNADASTSHSTAPGFQHSFTSAYEQNDRGTS</sequence>
<dbReference type="KEGG" id="pda:120108302"/>
<evidence type="ECO:0000313" key="3">
    <source>
        <dbReference type="RefSeq" id="XP_038977816.1"/>
    </source>
</evidence>
<dbReference type="PANTHER" id="PTHR31267:SF2">
    <property type="entry name" value="EXPRESSED PROTEIN"/>
    <property type="match status" value="1"/>
</dbReference>
<dbReference type="Proteomes" id="UP000228380">
    <property type="component" value="Unplaced"/>
</dbReference>
<dbReference type="PANTHER" id="PTHR31267">
    <property type="entry name" value="DENTIN SIALOPHOSPHOPROTEIN-LIKE PROTEIN"/>
    <property type="match status" value="1"/>
</dbReference>